<dbReference type="EMBL" id="CM044705">
    <property type="protein sequence ID" value="KAI5661682.1"/>
    <property type="molecule type" value="Genomic_DNA"/>
</dbReference>
<organism evidence="1 2">
    <name type="scientific">Catharanthus roseus</name>
    <name type="common">Madagascar periwinkle</name>
    <name type="synonym">Vinca rosea</name>
    <dbReference type="NCBI Taxonomy" id="4058"/>
    <lineage>
        <taxon>Eukaryota</taxon>
        <taxon>Viridiplantae</taxon>
        <taxon>Streptophyta</taxon>
        <taxon>Embryophyta</taxon>
        <taxon>Tracheophyta</taxon>
        <taxon>Spermatophyta</taxon>
        <taxon>Magnoliopsida</taxon>
        <taxon>eudicotyledons</taxon>
        <taxon>Gunneridae</taxon>
        <taxon>Pentapetalae</taxon>
        <taxon>asterids</taxon>
        <taxon>lamiids</taxon>
        <taxon>Gentianales</taxon>
        <taxon>Apocynaceae</taxon>
        <taxon>Rauvolfioideae</taxon>
        <taxon>Vinceae</taxon>
        <taxon>Catharanthinae</taxon>
        <taxon>Catharanthus</taxon>
    </lineage>
</organism>
<name>A0ACC0ANV2_CATRO</name>
<gene>
    <name evidence="1" type="ORF">M9H77_21005</name>
</gene>
<sequence length="1023" mass="114748">MNHYANTQKCRDLLRKLNKVLMGSSRAIFCNSLKSSCLLDPLRFLTESQLKNVTFLNSRIQSFSIRHPISSPERMLHDGLDNGEGDSYDSRKDKVKVDLEKPASLTWQRKLDEKEIPLSEFDLSLKEKIQLAPIGYRLWRLLQEEKARGRAFLNPFTKRPVSSCHGVPLGGIGAGSIGRSFKGEFLRWQIFPRICEDKPVLANQFSVFVSRPNGEKHSTVLCQGSPNIKDTSDAGVGSWDWNLLGNRSTYHALFPRSWTVYDGEPDPDLKIVCRQISPFIPHNYKESSLPTAAFTFTLSNTGKTAADVTLLFTWANSVGGVSGLSGQHFNSKFKMEDGVHGVHLHHMTANGLPSVTFAIAAEETNAVRVSECPCFVLSGNSQGITAKDMWNEIKEHGSFEHLNFGEMSMPSETGSVIGAAVAASVTIPADSVQTVTFSLAWACPEVTFLGGRTYHRRYTKFYGTLGNAASAIAHDAILGHGDWESQIEAWQRPILEDKRFPEWYPITLFNELYYLNSGGSIWTDGSPAVHSLTTIGERKFSLERSYSDIKNGLNQTHQSDTANGILERMTTILEEIHSPATLNSALGTNLLQKGEENIGQFLYLEGIEYHMCNTYDVHFYASFAITMLFPKLELSIQRDFAAAVMMHDPSKMRLLQDGKLVPRKVLGAVPHDIGMNDPWFEVNFYNLHNTDRWKDLNPKFVLQVYRDVVATGDKQFARAVWPSVYVAMAYMDQFDEDGDGMIENEGFPDQTYDTWSVSGVSAYCGGLWVAALQAASALAREVGDKGSEDYFWFKFQKAKKVYEKLWNGSYFNYDNNGGSSSTSIQADQLAGQWYARACGLLPIVDEEKAKKALEKVFNFNVLRVKDGKMGAINGMLPNGEPDMSCMQSREIWSGITYAVAAGMIHEGLVEMGFRTASGCHEVCWAKGGFGYAFQNPEGWNLEGQYRSLGYMRPLAIWAIQWALTHEPKIPKEEIIKPEMKEDTFLKEHAGFKRVARILKLAEEQDSRSLVQIIFDYTCKRMLN</sequence>
<dbReference type="Proteomes" id="UP001060085">
    <property type="component" value="Linkage Group LG05"/>
</dbReference>
<reference evidence="2" key="1">
    <citation type="journal article" date="2023" name="Nat. Plants">
        <title>Single-cell RNA sequencing provides a high-resolution roadmap for understanding the multicellular compartmentation of specialized metabolism.</title>
        <authorList>
            <person name="Sun S."/>
            <person name="Shen X."/>
            <person name="Li Y."/>
            <person name="Li Y."/>
            <person name="Wang S."/>
            <person name="Li R."/>
            <person name="Zhang H."/>
            <person name="Shen G."/>
            <person name="Guo B."/>
            <person name="Wei J."/>
            <person name="Xu J."/>
            <person name="St-Pierre B."/>
            <person name="Chen S."/>
            <person name="Sun C."/>
        </authorList>
    </citation>
    <scope>NUCLEOTIDE SEQUENCE [LARGE SCALE GENOMIC DNA]</scope>
</reference>
<evidence type="ECO:0000313" key="2">
    <source>
        <dbReference type="Proteomes" id="UP001060085"/>
    </source>
</evidence>
<proteinExistence type="predicted"/>
<comment type="caution">
    <text evidence="1">The sequence shown here is derived from an EMBL/GenBank/DDBJ whole genome shotgun (WGS) entry which is preliminary data.</text>
</comment>
<keyword evidence="2" id="KW-1185">Reference proteome</keyword>
<evidence type="ECO:0000313" key="1">
    <source>
        <dbReference type="EMBL" id="KAI5661682.1"/>
    </source>
</evidence>
<protein>
    <submittedName>
        <fullName evidence="1">Uncharacterized protein</fullName>
    </submittedName>
</protein>
<accession>A0ACC0ANV2</accession>